<evidence type="ECO:0000313" key="2">
    <source>
        <dbReference type="Proteomes" id="UP000759537"/>
    </source>
</evidence>
<comment type="caution">
    <text evidence="1">The sequence shown here is derived from an EMBL/GenBank/DDBJ whole genome shotgun (WGS) entry which is preliminary data.</text>
</comment>
<keyword evidence="2" id="KW-1185">Reference proteome</keyword>
<gene>
    <name evidence="1" type="ORF">DFH94DRAFT_848893</name>
</gene>
<sequence>MDESGRLQVPLVSVPGLLAPPPRQSHFKATASQCRSAAATQPSYHRTTLHERWNPTFGICVVHQNTGMTCALRLQYPFPEGWELFINCNYSSVKASIQFQPEIAGGSLDTMEVLCLLLSMDLAPSYWNNAETPGLTAVAACLPTLRLPASARGACAHSRCGWARSLRHGKAELQPWICVVRACGCCQYTPCTAVARRIDLLSGTVEGVIGDDGDGNGSTRWRSLGRRGDVRVTWTASESLKLSRNSPIQDGKRRHSEVRSRWVQLEGFIVTA</sequence>
<evidence type="ECO:0000313" key="1">
    <source>
        <dbReference type="EMBL" id="KAF8463962.1"/>
    </source>
</evidence>
<organism evidence="1 2">
    <name type="scientific">Russula ochroleuca</name>
    <dbReference type="NCBI Taxonomy" id="152965"/>
    <lineage>
        <taxon>Eukaryota</taxon>
        <taxon>Fungi</taxon>
        <taxon>Dikarya</taxon>
        <taxon>Basidiomycota</taxon>
        <taxon>Agaricomycotina</taxon>
        <taxon>Agaricomycetes</taxon>
        <taxon>Russulales</taxon>
        <taxon>Russulaceae</taxon>
        <taxon>Russula</taxon>
    </lineage>
</organism>
<reference evidence="1" key="1">
    <citation type="submission" date="2019-10" db="EMBL/GenBank/DDBJ databases">
        <authorList>
            <consortium name="DOE Joint Genome Institute"/>
            <person name="Kuo A."/>
            <person name="Miyauchi S."/>
            <person name="Kiss E."/>
            <person name="Drula E."/>
            <person name="Kohler A."/>
            <person name="Sanchez-Garcia M."/>
            <person name="Andreopoulos B."/>
            <person name="Barry K.W."/>
            <person name="Bonito G."/>
            <person name="Buee M."/>
            <person name="Carver A."/>
            <person name="Chen C."/>
            <person name="Cichocki N."/>
            <person name="Clum A."/>
            <person name="Culley D."/>
            <person name="Crous P.W."/>
            <person name="Fauchery L."/>
            <person name="Girlanda M."/>
            <person name="Hayes R."/>
            <person name="Keri Z."/>
            <person name="LaButti K."/>
            <person name="Lipzen A."/>
            <person name="Lombard V."/>
            <person name="Magnuson J."/>
            <person name="Maillard F."/>
            <person name="Morin E."/>
            <person name="Murat C."/>
            <person name="Nolan M."/>
            <person name="Ohm R."/>
            <person name="Pangilinan J."/>
            <person name="Pereira M."/>
            <person name="Perotto S."/>
            <person name="Peter M."/>
            <person name="Riley R."/>
            <person name="Sitrit Y."/>
            <person name="Stielow B."/>
            <person name="Szollosi G."/>
            <person name="Zifcakova L."/>
            <person name="Stursova M."/>
            <person name="Spatafora J.W."/>
            <person name="Tedersoo L."/>
            <person name="Vaario L.-M."/>
            <person name="Yamada A."/>
            <person name="Yan M."/>
            <person name="Wang P."/>
            <person name="Xu J."/>
            <person name="Bruns T."/>
            <person name="Baldrian P."/>
            <person name="Vilgalys R."/>
            <person name="Henrissat B."/>
            <person name="Grigoriev I.V."/>
            <person name="Hibbett D."/>
            <person name="Nagy L.G."/>
            <person name="Martin F.M."/>
        </authorList>
    </citation>
    <scope>NUCLEOTIDE SEQUENCE</scope>
    <source>
        <strain evidence="1">Prilba</strain>
    </source>
</reference>
<dbReference type="AlphaFoldDB" id="A0A9P5JUQ3"/>
<accession>A0A9P5JUQ3</accession>
<proteinExistence type="predicted"/>
<dbReference type="Proteomes" id="UP000759537">
    <property type="component" value="Unassembled WGS sequence"/>
</dbReference>
<reference evidence="1" key="2">
    <citation type="journal article" date="2020" name="Nat. Commun.">
        <title>Large-scale genome sequencing of mycorrhizal fungi provides insights into the early evolution of symbiotic traits.</title>
        <authorList>
            <person name="Miyauchi S."/>
            <person name="Kiss E."/>
            <person name="Kuo A."/>
            <person name="Drula E."/>
            <person name="Kohler A."/>
            <person name="Sanchez-Garcia M."/>
            <person name="Morin E."/>
            <person name="Andreopoulos B."/>
            <person name="Barry K.W."/>
            <person name="Bonito G."/>
            <person name="Buee M."/>
            <person name="Carver A."/>
            <person name="Chen C."/>
            <person name="Cichocki N."/>
            <person name="Clum A."/>
            <person name="Culley D."/>
            <person name="Crous P.W."/>
            <person name="Fauchery L."/>
            <person name="Girlanda M."/>
            <person name="Hayes R.D."/>
            <person name="Keri Z."/>
            <person name="LaButti K."/>
            <person name="Lipzen A."/>
            <person name="Lombard V."/>
            <person name="Magnuson J."/>
            <person name="Maillard F."/>
            <person name="Murat C."/>
            <person name="Nolan M."/>
            <person name="Ohm R.A."/>
            <person name="Pangilinan J."/>
            <person name="Pereira M.F."/>
            <person name="Perotto S."/>
            <person name="Peter M."/>
            <person name="Pfister S."/>
            <person name="Riley R."/>
            <person name="Sitrit Y."/>
            <person name="Stielow J.B."/>
            <person name="Szollosi G."/>
            <person name="Zifcakova L."/>
            <person name="Stursova M."/>
            <person name="Spatafora J.W."/>
            <person name="Tedersoo L."/>
            <person name="Vaario L.M."/>
            <person name="Yamada A."/>
            <person name="Yan M."/>
            <person name="Wang P."/>
            <person name="Xu J."/>
            <person name="Bruns T."/>
            <person name="Baldrian P."/>
            <person name="Vilgalys R."/>
            <person name="Dunand C."/>
            <person name="Henrissat B."/>
            <person name="Grigoriev I.V."/>
            <person name="Hibbett D."/>
            <person name="Nagy L.G."/>
            <person name="Martin F.M."/>
        </authorList>
    </citation>
    <scope>NUCLEOTIDE SEQUENCE</scope>
    <source>
        <strain evidence="1">Prilba</strain>
    </source>
</reference>
<name>A0A9P5JUQ3_9AGAM</name>
<protein>
    <submittedName>
        <fullName evidence="1">Uncharacterized protein</fullName>
    </submittedName>
</protein>
<dbReference type="EMBL" id="WHVB01000059">
    <property type="protein sequence ID" value="KAF8463962.1"/>
    <property type="molecule type" value="Genomic_DNA"/>
</dbReference>